<feature type="domain" description="EAL" evidence="11">
    <location>
        <begin position="253"/>
        <end position="505"/>
    </location>
</feature>
<protein>
    <recommendedName>
        <fullName evidence="2">cyclic-guanylate-specific phosphodiesterase</fullName>
        <ecNumber evidence="2">3.1.4.52</ecNumber>
    </recommendedName>
</protein>
<evidence type="ECO:0000259" key="11">
    <source>
        <dbReference type="PROSITE" id="PS50883"/>
    </source>
</evidence>
<evidence type="ECO:0000256" key="2">
    <source>
        <dbReference type="ARBA" id="ARBA00012282"/>
    </source>
</evidence>
<dbReference type="PROSITE" id="PS50883">
    <property type="entry name" value="EAL"/>
    <property type="match status" value="1"/>
</dbReference>
<comment type="caution">
    <text evidence="13">The sequence shown here is derived from an EMBL/GenBank/DDBJ whole genome shotgun (WGS) entry which is preliminary data.</text>
</comment>
<keyword evidence="8 10" id="KW-0472">Membrane</keyword>
<dbReference type="PANTHER" id="PTHR33121">
    <property type="entry name" value="CYCLIC DI-GMP PHOSPHODIESTERASE PDEF"/>
    <property type="match status" value="1"/>
</dbReference>
<evidence type="ECO:0000256" key="6">
    <source>
        <dbReference type="ARBA" id="ARBA00022801"/>
    </source>
</evidence>
<keyword evidence="14" id="KW-1185">Reference proteome</keyword>
<dbReference type="EC" id="3.1.4.52" evidence="2"/>
<keyword evidence="6" id="KW-0378">Hydrolase</keyword>
<dbReference type="InterPro" id="IPR035919">
    <property type="entry name" value="EAL_sf"/>
</dbReference>
<gene>
    <name evidence="12" type="ORF">DRM93_02085</name>
    <name evidence="13" type="ORF">DRM94_02085</name>
</gene>
<keyword evidence="5 10" id="KW-0812">Transmembrane</keyword>
<dbReference type="Proteomes" id="UP000297720">
    <property type="component" value="Unassembled WGS sequence"/>
</dbReference>
<dbReference type="Pfam" id="PF00563">
    <property type="entry name" value="EAL"/>
    <property type="match status" value="1"/>
</dbReference>
<keyword evidence="4" id="KW-0973">c-di-GMP</keyword>
<evidence type="ECO:0000313" key="13">
    <source>
        <dbReference type="EMBL" id="TFF83191.1"/>
    </source>
</evidence>
<evidence type="ECO:0000313" key="12">
    <source>
        <dbReference type="EMBL" id="TFF80340.1"/>
    </source>
</evidence>
<evidence type="ECO:0000256" key="9">
    <source>
        <dbReference type="ARBA" id="ARBA00034290"/>
    </source>
</evidence>
<dbReference type="InterPro" id="IPR001633">
    <property type="entry name" value="EAL_dom"/>
</dbReference>
<evidence type="ECO:0000256" key="4">
    <source>
        <dbReference type="ARBA" id="ARBA00022636"/>
    </source>
</evidence>
<dbReference type="PANTHER" id="PTHR33121:SF79">
    <property type="entry name" value="CYCLIC DI-GMP PHOSPHODIESTERASE PDED-RELATED"/>
    <property type="match status" value="1"/>
</dbReference>
<dbReference type="SUPFAM" id="SSF141868">
    <property type="entry name" value="EAL domain-like"/>
    <property type="match status" value="1"/>
</dbReference>
<dbReference type="Pfam" id="PF12792">
    <property type="entry name" value="CSS-motif"/>
    <property type="match status" value="1"/>
</dbReference>
<sequence length="526" mass="59588">MLKSVAGNQRIYLGSFISLLLFLLAGHYSTLAFQEKKQLAFSKSILIKSDEVTLQLATSLRDVNQAGLIECDKPTIDKIRIIASNYPYVDDIGLAEGDKLICTANWGILEKQSRLPRHDFITASGFEVYLKPRDLFPSRLIRNMTRLGNVVAFSSRLRAEQIYKDTADFSYELVTRNGEHKFISSAGSPAASTPLSTFSTRLCSDAFDYCIVTYNDRAGILAYHPLLITLYCIIAICFGGLIAFSVTSYQEEKRSLEFRLIRAIKREELYLEYQPVVHAVQHHIVGVEALLRWKDELYGQVSPELFIPIATKLALYKNISFFIAHRALDDLQHLLKQDSNLMVSLNVSNYEINKPEYLDYLHKQVILHDIKPHQIKLEITERINEYHQKISAFAADARKKGFKVSLDDFGTGASNIVWLTSIDFDEIKLDKIFIHGLHEELKRDLFISMLNGIAKLNKQLVFEGVESPHELRLIESFDKHAFIQGWLFYKALPAARLTHIITEKRASSPTALAATSDSTHHGAATG</sequence>
<dbReference type="EMBL" id="QORK01000003">
    <property type="protein sequence ID" value="TFF83191.1"/>
    <property type="molecule type" value="Genomic_DNA"/>
</dbReference>
<evidence type="ECO:0000256" key="7">
    <source>
        <dbReference type="ARBA" id="ARBA00022989"/>
    </source>
</evidence>
<dbReference type="SMART" id="SM00052">
    <property type="entry name" value="EAL"/>
    <property type="match status" value="1"/>
</dbReference>
<name>A0A5F0KFA9_9GAMM</name>
<keyword evidence="3" id="KW-1003">Cell membrane</keyword>
<dbReference type="Gene3D" id="3.20.20.450">
    <property type="entry name" value="EAL domain"/>
    <property type="match status" value="1"/>
</dbReference>
<proteinExistence type="predicted"/>
<evidence type="ECO:0000256" key="10">
    <source>
        <dbReference type="SAM" id="Phobius"/>
    </source>
</evidence>
<dbReference type="OrthoDB" id="675397at2"/>
<dbReference type="GO" id="GO:0071111">
    <property type="term" value="F:cyclic-guanylate-specific phosphodiesterase activity"/>
    <property type="evidence" value="ECO:0007669"/>
    <property type="project" value="UniProtKB-EC"/>
</dbReference>
<reference evidence="13 15" key="1">
    <citation type="submission" date="2018-06" db="EMBL/GenBank/DDBJ databases">
        <title>Occurrence of a novel blaKPC-2- and qnrS2- harbouring IncP6 plasmid from Aeromonas taiwanensis isolates recovered from the river sediments.</title>
        <authorList>
            <person name="Zheng B."/>
            <person name="Yu X."/>
            <person name="Xiao Y."/>
        </authorList>
    </citation>
    <scope>NUCLEOTIDE SEQUENCE [LARGE SCALE GENOMIC DNA]</scope>
    <source>
        <strain evidence="12 14">1713</strain>
        <strain evidence="13 15">198</strain>
    </source>
</reference>
<feature type="transmembrane region" description="Helical" evidence="10">
    <location>
        <begin position="226"/>
        <end position="249"/>
    </location>
</feature>
<dbReference type="RefSeq" id="WP_134694589.1">
    <property type="nucleotide sequence ID" value="NZ_QORJ01000003.1"/>
</dbReference>
<keyword evidence="7 10" id="KW-1133">Transmembrane helix</keyword>
<comment type="catalytic activity">
    <reaction evidence="9">
        <text>3',3'-c-di-GMP + H2O = 5'-phosphoguanylyl(3'-&gt;5')guanosine + H(+)</text>
        <dbReference type="Rhea" id="RHEA:24902"/>
        <dbReference type="ChEBI" id="CHEBI:15377"/>
        <dbReference type="ChEBI" id="CHEBI:15378"/>
        <dbReference type="ChEBI" id="CHEBI:58754"/>
        <dbReference type="ChEBI" id="CHEBI:58805"/>
        <dbReference type="EC" id="3.1.4.52"/>
    </reaction>
</comment>
<evidence type="ECO:0000256" key="1">
    <source>
        <dbReference type="ARBA" id="ARBA00004651"/>
    </source>
</evidence>
<accession>A0A5F0KFA9</accession>
<dbReference type="AlphaFoldDB" id="A0A5F0KFA9"/>
<evidence type="ECO:0000313" key="14">
    <source>
        <dbReference type="Proteomes" id="UP000297720"/>
    </source>
</evidence>
<dbReference type="EMBL" id="QORL01000003">
    <property type="protein sequence ID" value="TFF80340.1"/>
    <property type="molecule type" value="Genomic_DNA"/>
</dbReference>
<evidence type="ECO:0000313" key="15">
    <source>
        <dbReference type="Proteomes" id="UP000297914"/>
    </source>
</evidence>
<dbReference type="GO" id="GO:0005886">
    <property type="term" value="C:plasma membrane"/>
    <property type="evidence" value="ECO:0007669"/>
    <property type="project" value="UniProtKB-SubCell"/>
</dbReference>
<dbReference type="InterPro" id="IPR024744">
    <property type="entry name" value="CSS-motif_dom"/>
</dbReference>
<evidence type="ECO:0000256" key="8">
    <source>
        <dbReference type="ARBA" id="ARBA00023136"/>
    </source>
</evidence>
<organism evidence="13 15">
    <name type="scientific">Aeromonas taiwanensis</name>
    <dbReference type="NCBI Taxonomy" id="633417"/>
    <lineage>
        <taxon>Bacteria</taxon>
        <taxon>Pseudomonadati</taxon>
        <taxon>Pseudomonadota</taxon>
        <taxon>Gammaproteobacteria</taxon>
        <taxon>Aeromonadales</taxon>
        <taxon>Aeromonadaceae</taxon>
        <taxon>Aeromonas</taxon>
    </lineage>
</organism>
<evidence type="ECO:0000256" key="5">
    <source>
        <dbReference type="ARBA" id="ARBA00022692"/>
    </source>
</evidence>
<evidence type="ECO:0000256" key="3">
    <source>
        <dbReference type="ARBA" id="ARBA00022475"/>
    </source>
</evidence>
<dbReference type="InterPro" id="IPR050706">
    <property type="entry name" value="Cyclic-di-GMP_PDE-like"/>
</dbReference>
<dbReference type="CDD" id="cd01948">
    <property type="entry name" value="EAL"/>
    <property type="match status" value="1"/>
</dbReference>
<comment type="subcellular location">
    <subcellularLocation>
        <location evidence="1">Cell membrane</location>
        <topology evidence="1">Multi-pass membrane protein</topology>
    </subcellularLocation>
</comment>
<dbReference type="Proteomes" id="UP000297914">
    <property type="component" value="Unassembled WGS sequence"/>
</dbReference>